<sequence length="635" mass="72094">MITLIFHLFFISHLSVSSFHEVGFIGPRFTWCNNKVGGARILERLDRCYLNSSAIGSSQLMVVHHLARIASNHCPIMINLLNQMPKVKKVIRFEDIWASYHASVAIVSKAWNRKAFGSYSDILNTKFKRSFKSLYFWSKAKLKDLNLKKDSLKMEILELQLEEANGGGPSVEKIVLLRSKVNDLNSTLARLNTWWRQCAKMVKEVRKTLVDFCNWSGQNINYQKSVILFGKAVKKRRRTISRIMGLRPVKEMNYLGVKIVLRRLVRADFQLIIEKSLGKFNAWESKFISLPGRLILLKSVILLLPIFQCTHSLIPKSILFDIDKMCMDFIWHKQDGKKGIHYVSCDVLCKPVNMGGRRLHSCGDKVGPLRAKLAWNLLTERESLFYRMMGTMHGSRSLNSSSKIGGSASRKIVVDGAKALDPIIRWKIADGGSVNVFNDSLVKWPTFVLSEVCPDWMVEVFILDEAWNKEELQNFFGEELLVLICYTKIYPEQDIDEVELIHQCLGRTISALAIEASVGHSTGNQNLRNNNSCPRGCLEIEDFEHVVVGCSKLTRYFSPLTNDVYGWNGMHPSIRFWGKFIAQQSKEVYGGNEDTTLFIASNTINVASISSSVACGNLNSGFWGVNQPLTLLKNY</sequence>
<comment type="caution">
    <text evidence="2">The sequence shown here is derived from an EMBL/GenBank/DDBJ whole genome shotgun (WGS) entry which is preliminary data.</text>
</comment>
<dbReference type="PANTHER" id="PTHR33116">
    <property type="entry name" value="REVERSE TRANSCRIPTASE ZINC-BINDING DOMAIN-CONTAINING PROTEIN-RELATED-RELATED"/>
    <property type="match status" value="1"/>
</dbReference>
<proteinExistence type="predicted"/>
<dbReference type="InterPro" id="IPR036691">
    <property type="entry name" value="Endo/exonu/phosph_ase_sf"/>
</dbReference>
<feature type="signal peptide" evidence="1">
    <location>
        <begin position="1"/>
        <end position="17"/>
    </location>
</feature>
<name>A0ABD0V584_DENTH</name>
<dbReference type="SUPFAM" id="SSF56219">
    <property type="entry name" value="DNase I-like"/>
    <property type="match status" value="1"/>
</dbReference>
<evidence type="ECO:0000256" key="1">
    <source>
        <dbReference type="SAM" id="SignalP"/>
    </source>
</evidence>
<dbReference type="Proteomes" id="UP001552299">
    <property type="component" value="Unassembled WGS sequence"/>
</dbReference>
<organism evidence="2 3">
    <name type="scientific">Dendrobium thyrsiflorum</name>
    <name type="common">Pinecone-like raceme dendrobium</name>
    <name type="synonym">Orchid</name>
    <dbReference type="NCBI Taxonomy" id="117978"/>
    <lineage>
        <taxon>Eukaryota</taxon>
        <taxon>Viridiplantae</taxon>
        <taxon>Streptophyta</taxon>
        <taxon>Embryophyta</taxon>
        <taxon>Tracheophyta</taxon>
        <taxon>Spermatophyta</taxon>
        <taxon>Magnoliopsida</taxon>
        <taxon>Liliopsida</taxon>
        <taxon>Asparagales</taxon>
        <taxon>Orchidaceae</taxon>
        <taxon>Epidendroideae</taxon>
        <taxon>Malaxideae</taxon>
        <taxon>Dendrobiinae</taxon>
        <taxon>Dendrobium</taxon>
    </lineage>
</organism>
<protein>
    <submittedName>
        <fullName evidence="2">Uncharacterized protein</fullName>
    </submittedName>
</protein>
<accession>A0ABD0V584</accession>
<evidence type="ECO:0000313" key="2">
    <source>
        <dbReference type="EMBL" id="KAL0917907.1"/>
    </source>
</evidence>
<evidence type="ECO:0000313" key="3">
    <source>
        <dbReference type="Proteomes" id="UP001552299"/>
    </source>
</evidence>
<keyword evidence="3" id="KW-1185">Reference proteome</keyword>
<feature type="chain" id="PRO_5044821739" evidence="1">
    <location>
        <begin position="18"/>
        <end position="635"/>
    </location>
</feature>
<reference evidence="2 3" key="1">
    <citation type="journal article" date="2024" name="Plant Biotechnol. J.">
        <title>Dendrobium thyrsiflorum genome and its molecular insights into genes involved in important horticultural traits.</title>
        <authorList>
            <person name="Chen B."/>
            <person name="Wang J.Y."/>
            <person name="Zheng P.J."/>
            <person name="Li K.L."/>
            <person name="Liang Y.M."/>
            <person name="Chen X.F."/>
            <person name="Zhang C."/>
            <person name="Zhao X."/>
            <person name="He X."/>
            <person name="Zhang G.Q."/>
            <person name="Liu Z.J."/>
            <person name="Xu Q."/>
        </authorList>
    </citation>
    <scope>NUCLEOTIDE SEQUENCE [LARGE SCALE GENOMIC DNA]</scope>
    <source>
        <strain evidence="2">GZMU011</strain>
    </source>
</reference>
<dbReference type="AlphaFoldDB" id="A0ABD0V584"/>
<keyword evidence="1" id="KW-0732">Signal</keyword>
<dbReference type="PANTHER" id="PTHR33116:SF86">
    <property type="entry name" value="REVERSE TRANSCRIPTASE DOMAIN-CONTAINING PROTEIN"/>
    <property type="match status" value="1"/>
</dbReference>
<dbReference type="EMBL" id="JANQDX010000010">
    <property type="protein sequence ID" value="KAL0917907.1"/>
    <property type="molecule type" value="Genomic_DNA"/>
</dbReference>
<gene>
    <name evidence="2" type="ORF">M5K25_013013</name>
</gene>